<proteinExistence type="inferred from homology"/>
<dbReference type="NCBIfam" id="TIGR00442">
    <property type="entry name" value="hisS"/>
    <property type="match status" value="1"/>
</dbReference>
<dbReference type="EC" id="6.1.1.21" evidence="3 8"/>
<dbReference type="RefSeq" id="WP_387403165.1">
    <property type="nucleotide sequence ID" value="NZ_JBIAQY010000003.1"/>
</dbReference>
<keyword evidence="4" id="KW-0547">Nucleotide-binding</keyword>
<evidence type="ECO:0000313" key="10">
    <source>
        <dbReference type="EMBL" id="MFF3567950.1"/>
    </source>
</evidence>
<evidence type="ECO:0000256" key="7">
    <source>
        <dbReference type="ARBA" id="ARBA00047639"/>
    </source>
</evidence>
<evidence type="ECO:0000256" key="3">
    <source>
        <dbReference type="ARBA" id="ARBA00012815"/>
    </source>
</evidence>
<keyword evidence="11" id="KW-1185">Reference proteome</keyword>
<gene>
    <name evidence="10" type="primary">hisS</name>
    <name evidence="10" type="ORF">ACFYXQ_09250</name>
</gene>
<dbReference type="InterPro" id="IPR041715">
    <property type="entry name" value="HisRS-like_core"/>
</dbReference>
<evidence type="ECO:0000256" key="8">
    <source>
        <dbReference type="NCBIfam" id="TIGR00442"/>
    </source>
</evidence>
<comment type="catalytic activity">
    <reaction evidence="7">
        <text>tRNA(His) + L-histidine + ATP = L-histidyl-tRNA(His) + AMP + diphosphate + H(+)</text>
        <dbReference type="Rhea" id="RHEA:17313"/>
        <dbReference type="Rhea" id="RHEA-COMP:9665"/>
        <dbReference type="Rhea" id="RHEA-COMP:9689"/>
        <dbReference type="ChEBI" id="CHEBI:15378"/>
        <dbReference type="ChEBI" id="CHEBI:30616"/>
        <dbReference type="ChEBI" id="CHEBI:33019"/>
        <dbReference type="ChEBI" id="CHEBI:57595"/>
        <dbReference type="ChEBI" id="CHEBI:78442"/>
        <dbReference type="ChEBI" id="CHEBI:78527"/>
        <dbReference type="ChEBI" id="CHEBI:456215"/>
        <dbReference type="EC" id="6.1.1.21"/>
    </reaction>
</comment>
<dbReference type="InterPro" id="IPR045864">
    <property type="entry name" value="aa-tRNA-synth_II/BPL/LPL"/>
</dbReference>
<name>A0ABW6RXJ6_9NOCA</name>
<keyword evidence="10" id="KW-0436">Ligase</keyword>
<evidence type="ECO:0000313" key="11">
    <source>
        <dbReference type="Proteomes" id="UP001601992"/>
    </source>
</evidence>
<dbReference type="InterPro" id="IPR006195">
    <property type="entry name" value="aa-tRNA-synth_II"/>
</dbReference>
<comment type="caution">
    <text evidence="10">The sequence shown here is derived from an EMBL/GenBank/DDBJ whole genome shotgun (WGS) entry which is preliminary data.</text>
</comment>
<evidence type="ECO:0000256" key="5">
    <source>
        <dbReference type="ARBA" id="ARBA00022840"/>
    </source>
</evidence>
<dbReference type="PANTHER" id="PTHR11476">
    <property type="entry name" value="HISTIDYL-TRNA SYNTHETASE"/>
    <property type="match status" value="1"/>
</dbReference>
<evidence type="ECO:0000256" key="4">
    <source>
        <dbReference type="ARBA" id="ARBA00022741"/>
    </source>
</evidence>
<sequence>MKADNNPARGMRDLLPADVATRDHVLHAITTTYRTFGYQRIETPALEDIYRLQGGQGGENEKLIYQVLRRGLPETTETSEPIRDLVDLGLRFDLTVPLTRFYGNNHATLPTPFRSLQVGPVWRAERPQKGRYRQFYQCDIDMIGEPTVLAEAELIEATTAALAAVGLHTVTVRLSDRRFLSALATDAGLPADSWDRFFITLDKLDKIGWDGVRTELTDTGLPSEAITTALDKISSLREVPAEKLIDTLTSTVPSLPDTVIEDLAATSASLDRLAEQRPLQWEFDPTLVRGMGYYTGQIFEITHPEMSSSVAGGGRYDELIGRTLGKDVPACGFSIGFERIVGLLTDNIARNATAILVESDVAVADPLAIARNNRNEDRIVEVVRRSGKLGAQLKRLHAAGFTTFIPVSVEDGTVVVGDERTI</sequence>
<dbReference type="PANTHER" id="PTHR11476:SF7">
    <property type="entry name" value="HISTIDINE--TRNA LIGASE"/>
    <property type="match status" value="1"/>
</dbReference>
<dbReference type="EMBL" id="JBIAQY010000003">
    <property type="protein sequence ID" value="MFF3567950.1"/>
    <property type="molecule type" value="Genomic_DNA"/>
</dbReference>
<comment type="subunit">
    <text evidence="2">Homodimer.</text>
</comment>
<evidence type="ECO:0000256" key="2">
    <source>
        <dbReference type="ARBA" id="ARBA00011738"/>
    </source>
</evidence>
<dbReference type="SUPFAM" id="SSF55681">
    <property type="entry name" value="Class II aaRS and biotin synthetases"/>
    <property type="match status" value="1"/>
</dbReference>
<dbReference type="Gene3D" id="3.30.930.10">
    <property type="entry name" value="Bira Bifunctional Protein, Domain 2"/>
    <property type="match status" value="1"/>
</dbReference>
<keyword evidence="6" id="KW-0648">Protein biosynthesis</keyword>
<protein>
    <recommendedName>
        <fullName evidence="3 8">Histidine--tRNA ligase</fullName>
        <ecNumber evidence="3 8">6.1.1.21</ecNumber>
    </recommendedName>
</protein>
<dbReference type="InterPro" id="IPR004516">
    <property type="entry name" value="HisRS/HisZ"/>
</dbReference>
<evidence type="ECO:0000256" key="6">
    <source>
        <dbReference type="ARBA" id="ARBA00022917"/>
    </source>
</evidence>
<dbReference type="CDD" id="cd00773">
    <property type="entry name" value="HisRS-like_core"/>
    <property type="match status" value="1"/>
</dbReference>
<evidence type="ECO:0000256" key="1">
    <source>
        <dbReference type="ARBA" id="ARBA00008226"/>
    </source>
</evidence>
<accession>A0ABW6RXJ6</accession>
<comment type="similarity">
    <text evidence="1">Belongs to the class-II aminoacyl-tRNA synthetase family.</text>
</comment>
<keyword evidence="5" id="KW-0067">ATP-binding</keyword>
<dbReference type="Proteomes" id="UP001601992">
    <property type="component" value="Unassembled WGS sequence"/>
</dbReference>
<organism evidence="10 11">
    <name type="scientific">Nocardia jiangxiensis</name>
    <dbReference type="NCBI Taxonomy" id="282685"/>
    <lineage>
        <taxon>Bacteria</taxon>
        <taxon>Bacillati</taxon>
        <taxon>Actinomycetota</taxon>
        <taxon>Actinomycetes</taxon>
        <taxon>Mycobacteriales</taxon>
        <taxon>Nocardiaceae</taxon>
        <taxon>Nocardia</taxon>
    </lineage>
</organism>
<dbReference type="GO" id="GO:0004821">
    <property type="term" value="F:histidine-tRNA ligase activity"/>
    <property type="evidence" value="ECO:0007669"/>
    <property type="project" value="UniProtKB-EC"/>
</dbReference>
<dbReference type="Pfam" id="PF13393">
    <property type="entry name" value="tRNA-synt_His"/>
    <property type="match status" value="1"/>
</dbReference>
<feature type="domain" description="Aminoacyl-transfer RNA synthetases class-II family profile" evidence="9">
    <location>
        <begin position="1"/>
        <end position="366"/>
    </location>
</feature>
<dbReference type="InterPro" id="IPR015807">
    <property type="entry name" value="His-tRNA-ligase"/>
</dbReference>
<reference evidence="10 11" key="1">
    <citation type="submission" date="2024-10" db="EMBL/GenBank/DDBJ databases">
        <title>The Natural Products Discovery Center: Release of the First 8490 Sequenced Strains for Exploring Actinobacteria Biosynthetic Diversity.</title>
        <authorList>
            <person name="Kalkreuter E."/>
            <person name="Kautsar S.A."/>
            <person name="Yang D."/>
            <person name="Bader C.D."/>
            <person name="Teijaro C.N."/>
            <person name="Fluegel L."/>
            <person name="Davis C.M."/>
            <person name="Simpson J.R."/>
            <person name="Lauterbach L."/>
            <person name="Steele A.D."/>
            <person name="Gui C."/>
            <person name="Meng S."/>
            <person name="Li G."/>
            <person name="Viehrig K."/>
            <person name="Ye F."/>
            <person name="Su P."/>
            <person name="Kiefer A.F."/>
            <person name="Nichols A."/>
            <person name="Cepeda A.J."/>
            <person name="Yan W."/>
            <person name="Fan B."/>
            <person name="Jiang Y."/>
            <person name="Adhikari A."/>
            <person name="Zheng C.-J."/>
            <person name="Schuster L."/>
            <person name="Cowan T.M."/>
            <person name="Smanski M.J."/>
            <person name="Chevrette M.G."/>
            <person name="De Carvalho L.P.S."/>
            <person name="Shen B."/>
        </authorList>
    </citation>
    <scope>NUCLEOTIDE SEQUENCE [LARGE SCALE GENOMIC DNA]</scope>
    <source>
        <strain evidence="10 11">NPDC002593</strain>
    </source>
</reference>
<evidence type="ECO:0000259" key="9">
    <source>
        <dbReference type="PROSITE" id="PS50862"/>
    </source>
</evidence>
<dbReference type="PIRSF" id="PIRSF001549">
    <property type="entry name" value="His-tRNA_synth"/>
    <property type="match status" value="1"/>
</dbReference>
<dbReference type="PROSITE" id="PS50862">
    <property type="entry name" value="AA_TRNA_LIGASE_II"/>
    <property type="match status" value="1"/>
</dbReference>